<dbReference type="GO" id="GO:0008033">
    <property type="term" value="P:tRNA processing"/>
    <property type="evidence" value="ECO:0007669"/>
    <property type="project" value="UniProtKB-KW"/>
</dbReference>
<evidence type="ECO:0000256" key="6">
    <source>
        <dbReference type="ARBA" id="ARBA00022728"/>
    </source>
</evidence>
<protein>
    <recommendedName>
        <fullName evidence="11">U6 snRNA-associated Sm-like protein LSm5</fullName>
    </recommendedName>
</protein>
<evidence type="ECO:0000256" key="4">
    <source>
        <dbReference type="ARBA" id="ARBA00022664"/>
    </source>
</evidence>
<dbReference type="Proteomes" id="UP001295423">
    <property type="component" value="Unassembled WGS sequence"/>
</dbReference>
<evidence type="ECO:0000256" key="2">
    <source>
        <dbReference type="ARBA" id="ARBA00006850"/>
    </source>
</evidence>
<evidence type="ECO:0000256" key="3">
    <source>
        <dbReference type="ARBA" id="ARBA00022552"/>
    </source>
</evidence>
<dbReference type="InterPro" id="IPR010920">
    <property type="entry name" value="LSM_dom_sf"/>
</dbReference>
<keyword evidence="8 11" id="KW-0508">mRNA splicing</keyword>
<dbReference type="GO" id="GO:0006364">
    <property type="term" value="P:rRNA processing"/>
    <property type="evidence" value="ECO:0007669"/>
    <property type="project" value="UniProtKB-KW"/>
</dbReference>
<dbReference type="PROSITE" id="PS52002">
    <property type="entry name" value="SM"/>
    <property type="match status" value="1"/>
</dbReference>
<dbReference type="GO" id="GO:1990726">
    <property type="term" value="C:Lsm1-7-Pat1 complex"/>
    <property type="evidence" value="ECO:0007669"/>
    <property type="project" value="TreeGrafter"/>
</dbReference>
<evidence type="ECO:0000256" key="10">
    <source>
        <dbReference type="ARBA" id="ARBA00023274"/>
    </source>
</evidence>
<comment type="caution">
    <text evidence="13">The sequence shown here is derived from an EMBL/GenBank/DDBJ whole genome shotgun (WGS) entry which is preliminary data.</text>
</comment>
<keyword evidence="5" id="KW-0819">tRNA processing</keyword>
<dbReference type="InterPro" id="IPR001163">
    <property type="entry name" value="Sm_dom_euk/arc"/>
</dbReference>
<organism evidence="13 14">
    <name type="scientific">Cylindrotheca closterium</name>
    <dbReference type="NCBI Taxonomy" id="2856"/>
    <lineage>
        <taxon>Eukaryota</taxon>
        <taxon>Sar</taxon>
        <taxon>Stramenopiles</taxon>
        <taxon>Ochrophyta</taxon>
        <taxon>Bacillariophyta</taxon>
        <taxon>Bacillariophyceae</taxon>
        <taxon>Bacillariophycidae</taxon>
        <taxon>Bacillariales</taxon>
        <taxon>Bacillariaceae</taxon>
        <taxon>Cylindrotheca</taxon>
    </lineage>
</organism>
<reference evidence="13" key="1">
    <citation type="submission" date="2023-08" db="EMBL/GenBank/DDBJ databases">
        <authorList>
            <person name="Audoor S."/>
            <person name="Bilcke G."/>
        </authorList>
    </citation>
    <scope>NUCLEOTIDE SEQUENCE</scope>
</reference>
<dbReference type="SMART" id="SM00651">
    <property type="entry name" value="Sm"/>
    <property type="match status" value="1"/>
</dbReference>
<dbReference type="Gene3D" id="2.30.30.100">
    <property type="match status" value="1"/>
</dbReference>
<evidence type="ECO:0000259" key="12">
    <source>
        <dbReference type="PROSITE" id="PS52002"/>
    </source>
</evidence>
<proteinExistence type="inferred from homology"/>
<feature type="domain" description="Sm" evidence="12">
    <location>
        <begin position="6"/>
        <end position="85"/>
    </location>
</feature>
<evidence type="ECO:0000313" key="14">
    <source>
        <dbReference type="Proteomes" id="UP001295423"/>
    </source>
</evidence>
<dbReference type="FunFam" id="2.30.30.100:FF:000067">
    <property type="entry name" value="U6 snRNA-associated Sm-like protein LSm5"/>
    <property type="match status" value="1"/>
</dbReference>
<dbReference type="Pfam" id="PF01423">
    <property type="entry name" value="LSM"/>
    <property type="match status" value="1"/>
</dbReference>
<sequence length="96" mass="10435">MATRILPLELIDKAIGSQMWILLRGTKEVVGTLRGFDDYVNLVLDDAVEYTPDPDDKTKVIKTKLETEILLNGNQIAILIPNGSGPPEDSLAAQSG</sequence>
<dbReference type="PANTHER" id="PTHR20971">
    <property type="entry name" value="U6 SNRNA-ASSOCIATED PROTEIN"/>
    <property type="match status" value="1"/>
</dbReference>
<dbReference type="AlphaFoldDB" id="A0AAD2CFE8"/>
<evidence type="ECO:0000256" key="8">
    <source>
        <dbReference type="ARBA" id="ARBA00023187"/>
    </source>
</evidence>
<dbReference type="InterPro" id="IPR033871">
    <property type="entry name" value="LSm5"/>
</dbReference>
<keyword evidence="14" id="KW-1185">Reference proteome</keyword>
<comment type="subcellular location">
    <subcellularLocation>
        <location evidence="1 11">Nucleus</location>
    </subcellularLocation>
</comment>
<dbReference type="GO" id="GO:0003723">
    <property type="term" value="F:RNA binding"/>
    <property type="evidence" value="ECO:0007669"/>
    <property type="project" value="UniProtKB-KW"/>
</dbReference>
<evidence type="ECO:0000256" key="5">
    <source>
        <dbReference type="ARBA" id="ARBA00022694"/>
    </source>
</evidence>
<dbReference type="PANTHER" id="PTHR20971:SF0">
    <property type="entry name" value="U6 SNRNA-ASSOCIATED SM-LIKE PROTEIN LSM5"/>
    <property type="match status" value="1"/>
</dbReference>
<dbReference type="SUPFAM" id="SSF50182">
    <property type="entry name" value="Sm-like ribonucleoproteins"/>
    <property type="match status" value="1"/>
</dbReference>
<keyword evidence="6 11" id="KW-0747">Spliceosome</keyword>
<dbReference type="GO" id="GO:0000398">
    <property type="term" value="P:mRNA splicing, via spliceosome"/>
    <property type="evidence" value="ECO:0007669"/>
    <property type="project" value="TreeGrafter"/>
</dbReference>
<keyword evidence="7 11" id="KW-0694">RNA-binding</keyword>
<keyword evidence="9 11" id="KW-0539">Nucleus</keyword>
<dbReference type="GO" id="GO:0005688">
    <property type="term" value="C:U6 snRNP"/>
    <property type="evidence" value="ECO:0007669"/>
    <property type="project" value="UniProtKB-ARBA"/>
</dbReference>
<evidence type="ECO:0000256" key="9">
    <source>
        <dbReference type="ARBA" id="ARBA00023242"/>
    </source>
</evidence>
<evidence type="ECO:0000256" key="1">
    <source>
        <dbReference type="ARBA" id="ARBA00004123"/>
    </source>
</evidence>
<accession>A0AAD2CFE8</accession>
<dbReference type="GO" id="GO:0046540">
    <property type="term" value="C:U4/U6 x U5 tri-snRNP complex"/>
    <property type="evidence" value="ECO:0007669"/>
    <property type="project" value="TreeGrafter"/>
</dbReference>
<dbReference type="GO" id="GO:0005681">
    <property type="term" value="C:spliceosomal complex"/>
    <property type="evidence" value="ECO:0007669"/>
    <property type="project" value="UniProtKB-KW"/>
</dbReference>
<keyword evidence="4 11" id="KW-0507">mRNA processing</keyword>
<dbReference type="EMBL" id="CAKOGP040000247">
    <property type="protein sequence ID" value="CAJ1933151.1"/>
    <property type="molecule type" value="Genomic_DNA"/>
</dbReference>
<evidence type="ECO:0000313" key="13">
    <source>
        <dbReference type="EMBL" id="CAJ1933151.1"/>
    </source>
</evidence>
<keyword evidence="10 11" id="KW-0687">Ribonucleoprotein</keyword>
<comment type="function">
    <text evidence="11">Plays a role in U6 snRNP assembly and function. Binds to the 3' end of U6 snRNA.</text>
</comment>
<comment type="similarity">
    <text evidence="2 11">Belongs to the snRNP Sm proteins family.</text>
</comment>
<name>A0AAD2CFE8_9STRA</name>
<comment type="subunit">
    <text evidence="11">LSm subunits form a heteromer with a doughnut shape.</text>
</comment>
<keyword evidence="3" id="KW-0698">rRNA processing</keyword>
<evidence type="ECO:0000256" key="11">
    <source>
        <dbReference type="RuleBase" id="RU365055"/>
    </source>
</evidence>
<evidence type="ECO:0000256" key="7">
    <source>
        <dbReference type="ARBA" id="ARBA00022884"/>
    </source>
</evidence>
<gene>
    <name evidence="11" type="primary">LSM5</name>
    <name evidence="13" type="ORF">CYCCA115_LOCUS3182</name>
</gene>
<dbReference type="InterPro" id="IPR047575">
    <property type="entry name" value="Sm"/>
</dbReference>
<dbReference type="CDD" id="cd01732">
    <property type="entry name" value="LSm5"/>
    <property type="match status" value="1"/>
</dbReference>